<name>A0AAE7D7M2_9BACT</name>
<evidence type="ECO:0000259" key="1">
    <source>
        <dbReference type="Pfam" id="PF18885"/>
    </source>
</evidence>
<dbReference type="InterPro" id="IPR036359">
    <property type="entry name" value="Thiol_cytolysin_sf"/>
</dbReference>
<dbReference type="Pfam" id="PF18885">
    <property type="entry name" value="DUF5648"/>
    <property type="match status" value="1"/>
</dbReference>
<dbReference type="Gene3D" id="3.90.840.10">
    <property type="entry name" value="Thiol-activated cytolysin superfamily/Thiol-activated cytolysin, alpha-beta domain"/>
    <property type="match status" value="1"/>
</dbReference>
<proteinExistence type="predicted"/>
<dbReference type="AlphaFoldDB" id="A0AAE7D7M2"/>
<dbReference type="SUPFAM" id="SSF56978">
    <property type="entry name" value="Perfringolysin"/>
    <property type="match status" value="1"/>
</dbReference>
<reference evidence="4" key="1">
    <citation type="submission" date="2020-04" db="EMBL/GenBank/DDBJ databases">
        <authorList>
            <person name="Kittiwongwattana C."/>
        </authorList>
    </citation>
    <scope>NUCLEOTIDE SEQUENCE [LARGE SCALE GENOMIC DNA]</scope>
    <source>
        <strain evidence="4">1310</strain>
    </source>
</reference>
<sequence length="504" mass="55594">MKKTMYALPLLMLAFAVSCKKDVRETSAGNSETTGKAGFTNENNQFRFMKKFPLPDTGVQVKSSDPMARGTNCTVQTVTKTAGYDENILLNPNSDIIYIGSLIKSETINSGAYTPLLNVTRKPITMSVSLQGVQGSVAKTYLPSVSAQRTALNDILNQKITGDQPSEVSMEVNQVYSEDQMKLTIGTKFEYSKIASATANFDWSEASQKTHVVAKFLQVYYTADIDIPNDGKLIEDDPSKFGPYSPVYVSSCTYGRVGLFFLESSKSQKEVKAALTIAYKAAVTSGSIEVTTEVKNILNESTIKVYTNGGSGADAVKAIAGYEEFVNFIKQGGRYSINSRGALLSYKLRYLSDHSIARTVLTSTYNVRTCDETISQLYSFRNDQDGDHYIGFVPNMDSYWTYEGPAFKAHRMAVDGAYPVYCYSRRANGEHVFSMGGTPDGSGWISEGVAFYAYKTQVEGTVPIYEFYSASGTNHYYTPASTIGSYPGYWTERRGVAFYLFPNQ</sequence>
<evidence type="ECO:0000313" key="5">
    <source>
        <dbReference type="Proteomes" id="UP000503144"/>
    </source>
</evidence>
<evidence type="ECO:0000313" key="3">
    <source>
        <dbReference type="EMBL" id="QJB39012.1"/>
    </source>
</evidence>
<dbReference type="Proteomes" id="UP000503144">
    <property type="component" value="Chromosome"/>
</dbReference>
<dbReference type="KEGG" id="coy:HF329_14870"/>
<dbReference type="Proteomes" id="UP000502421">
    <property type="component" value="Chromosome"/>
</dbReference>
<dbReference type="Pfam" id="PF01289">
    <property type="entry name" value="Thiol_cytolysin"/>
    <property type="match status" value="1"/>
</dbReference>
<dbReference type="PRINTS" id="PR01400">
    <property type="entry name" value="TACYTOLYSIN"/>
</dbReference>
<dbReference type="EMBL" id="CP051205">
    <property type="protein sequence ID" value="QJB32537.1"/>
    <property type="molecule type" value="Genomic_DNA"/>
</dbReference>
<dbReference type="GO" id="GO:0015485">
    <property type="term" value="F:cholesterol binding"/>
    <property type="evidence" value="ECO:0007669"/>
    <property type="project" value="InterPro"/>
</dbReference>
<feature type="domain" description="DUF5648" evidence="1">
    <location>
        <begin position="398"/>
        <end position="480"/>
    </location>
</feature>
<keyword evidence="5" id="KW-1185">Reference proteome</keyword>
<dbReference type="Gene3D" id="3.40.30.40">
    <property type="entry name" value="Perfringolysin"/>
    <property type="match status" value="1"/>
</dbReference>
<reference evidence="2 5" key="2">
    <citation type="submission" date="2020-09" db="EMBL/GenBank/DDBJ databases">
        <authorList>
            <person name="Kittiwongwattana C."/>
        </authorList>
    </citation>
    <scope>NUCLEOTIDE SEQUENCE</scope>
    <source>
        <strain evidence="3 5">1303</strain>
        <strain evidence="2">1310</strain>
    </source>
</reference>
<dbReference type="EMBL" id="CP051204">
    <property type="protein sequence ID" value="QJB39012.1"/>
    <property type="molecule type" value="Genomic_DNA"/>
</dbReference>
<organism evidence="2 4">
    <name type="scientific">Chitinophaga oryzae</name>
    <dbReference type="NCBI Taxonomy" id="2725414"/>
    <lineage>
        <taxon>Bacteria</taxon>
        <taxon>Pseudomonadati</taxon>
        <taxon>Bacteroidota</taxon>
        <taxon>Chitinophagia</taxon>
        <taxon>Chitinophagales</taxon>
        <taxon>Chitinophagaceae</taxon>
        <taxon>Chitinophaga</taxon>
    </lineage>
</organism>
<protein>
    <submittedName>
        <fullName evidence="2">Thiol-activated cytolysin family protein</fullName>
    </submittedName>
</protein>
<evidence type="ECO:0000313" key="2">
    <source>
        <dbReference type="EMBL" id="QJB32537.1"/>
    </source>
</evidence>
<gene>
    <name evidence="3" type="ORF">HF324_14525</name>
    <name evidence="2" type="ORF">HF329_14870</name>
</gene>
<dbReference type="InterPro" id="IPR036363">
    <property type="entry name" value="Thiol_cytolysin_ab_sf"/>
</dbReference>
<dbReference type="InterPro" id="IPR043708">
    <property type="entry name" value="DUF5648"/>
</dbReference>
<dbReference type="InterPro" id="IPR001869">
    <property type="entry name" value="Thiol_cytolysin"/>
</dbReference>
<accession>A0AAE7D7M2</accession>
<dbReference type="RefSeq" id="WP_168804822.1">
    <property type="nucleotide sequence ID" value="NZ_CP051204.2"/>
</dbReference>
<evidence type="ECO:0000313" key="4">
    <source>
        <dbReference type="Proteomes" id="UP000502421"/>
    </source>
</evidence>
<dbReference type="PROSITE" id="PS51257">
    <property type="entry name" value="PROKAR_LIPOPROTEIN"/>
    <property type="match status" value="1"/>
</dbReference>